<gene>
    <name evidence="1" type="ORF">MLD38_020524</name>
</gene>
<reference evidence="2" key="1">
    <citation type="journal article" date="2023" name="Front. Plant Sci.">
        <title>Chromosomal-level genome assembly of Melastoma candidum provides insights into trichome evolution.</title>
        <authorList>
            <person name="Zhong Y."/>
            <person name="Wu W."/>
            <person name="Sun C."/>
            <person name="Zou P."/>
            <person name="Liu Y."/>
            <person name="Dai S."/>
            <person name="Zhou R."/>
        </authorList>
    </citation>
    <scope>NUCLEOTIDE SEQUENCE [LARGE SCALE GENOMIC DNA]</scope>
</reference>
<sequence>MKMSQADIQEIDRLPDDFLLILSYVSTDIKSLVPCSVVSRRFRLLVSLVPFLRIHVDRSVTICYRSLPLAIRILVSDITLEPLRCVGYESSSFAMPLFPGPSPTASPYTSSAPSTSTYLSPPSPFCRSQTIHSALLPSSATSATLHFFHLLQLLQLHFHLPSSIQSFTYQLHASTSSSSSPTLLHWHAHFGSSLHRCLILVAASSSIASRISNEKADVADYDSVPRKFYKMISMAWSTVALTAASSRHYRIQQTVKEHANIEGLVVTDADGQGVFRMDRDQLKELRKGPIVLASSALRTMVPSTRIGGTKGEAEMGLGWIKEEFDGMYAEAARVVLKWSPHHHYEEIESF</sequence>
<keyword evidence="2" id="KW-1185">Reference proteome</keyword>
<evidence type="ECO:0000313" key="2">
    <source>
        <dbReference type="Proteomes" id="UP001057402"/>
    </source>
</evidence>
<protein>
    <submittedName>
        <fullName evidence="1">Uncharacterized protein</fullName>
    </submittedName>
</protein>
<name>A0ACB9QDP1_9MYRT</name>
<dbReference type="EMBL" id="CM042885">
    <property type="protein sequence ID" value="KAI4364431.1"/>
    <property type="molecule type" value="Genomic_DNA"/>
</dbReference>
<organism evidence="1 2">
    <name type="scientific">Melastoma candidum</name>
    <dbReference type="NCBI Taxonomy" id="119954"/>
    <lineage>
        <taxon>Eukaryota</taxon>
        <taxon>Viridiplantae</taxon>
        <taxon>Streptophyta</taxon>
        <taxon>Embryophyta</taxon>
        <taxon>Tracheophyta</taxon>
        <taxon>Spermatophyta</taxon>
        <taxon>Magnoliopsida</taxon>
        <taxon>eudicotyledons</taxon>
        <taxon>Gunneridae</taxon>
        <taxon>Pentapetalae</taxon>
        <taxon>rosids</taxon>
        <taxon>malvids</taxon>
        <taxon>Myrtales</taxon>
        <taxon>Melastomataceae</taxon>
        <taxon>Melastomatoideae</taxon>
        <taxon>Melastomateae</taxon>
        <taxon>Melastoma</taxon>
    </lineage>
</organism>
<evidence type="ECO:0000313" key="1">
    <source>
        <dbReference type="EMBL" id="KAI4364431.1"/>
    </source>
</evidence>
<dbReference type="Proteomes" id="UP001057402">
    <property type="component" value="Chromosome 6"/>
</dbReference>
<proteinExistence type="predicted"/>
<accession>A0ACB9QDP1</accession>
<comment type="caution">
    <text evidence="1">The sequence shown here is derived from an EMBL/GenBank/DDBJ whole genome shotgun (WGS) entry which is preliminary data.</text>
</comment>